<name>A0A6A6R3Y3_9PEZI</name>
<proteinExistence type="predicted"/>
<evidence type="ECO:0000259" key="2">
    <source>
        <dbReference type="PROSITE" id="PS51186"/>
    </source>
</evidence>
<dbReference type="GO" id="GO:0016747">
    <property type="term" value="F:acyltransferase activity, transferring groups other than amino-acyl groups"/>
    <property type="evidence" value="ECO:0007669"/>
    <property type="project" value="InterPro"/>
</dbReference>
<dbReference type="InterPro" id="IPR016181">
    <property type="entry name" value="Acyl_CoA_acyltransferase"/>
</dbReference>
<dbReference type="CDD" id="cd04301">
    <property type="entry name" value="NAT_SF"/>
    <property type="match status" value="1"/>
</dbReference>
<evidence type="ECO:0000256" key="1">
    <source>
        <dbReference type="SAM" id="MobiDB-lite"/>
    </source>
</evidence>
<keyword evidence="3" id="KW-0808">Transferase</keyword>
<feature type="domain" description="N-acetyltransferase" evidence="2">
    <location>
        <begin position="87"/>
        <end position="226"/>
    </location>
</feature>
<dbReference type="InterPro" id="IPR052523">
    <property type="entry name" value="Trichothecene_AcTrans"/>
</dbReference>
<gene>
    <name evidence="3" type="ORF">BU16DRAFT_523929</name>
</gene>
<dbReference type="Pfam" id="PF13508">
    <property type="entry name" value="Acetyltransf_7"/>
    <property type="match status" value="1"/>
</dbReference>
<dbReference type="PANTHER" id="PTHR42791">
    <property type="entry name" value="GNAT FAMILY ACETYLTRANSFERASE"/>
    <property type="match status" value="1"/>
</dbReference>
<protein>
    <submittedName>
        <fullName evidence="3">Acyl-CoA N-acyltransferase</fullName>
    </submittedName>
</protein>
<dbReference type="Gene3D" id="3.40.630.30">
    <property type="match status" value="1"/>
</dbReference>
<keyword evidence="3" id="KW-0012">Acyltransferase</keyword>
<organism evidence="3 4">
    <name type="scientific">Lophium mytilinum</name>
    <dbReference type="NCBI Taxonomy" id="390894"/>
    <lineage>
        <taxon>Eukaryota</taxon>
        <taxon>Fungi</taxon>
        <taxon>Dikarya</taxon>
        <taxon>Ascomycota</taxon>
        <taxon>Pezizomycotina</taxon>
        <taxon>Dothideomycetes</taxon>
        <taxon>Pleosporomycetidae</taxon>
        <taxon>Mytilinidiales</taxon>
        <taxon>Mytilinidiaceae</taxon>
        <taxon>Lophium</taxon>
    </lineage>
</organism>
<dbReference type="Proteomes" id="UP000799750">
    <property type="component" value="Unassembled WGS sequence"/>
</dbReference>
<feature type="region of interest" description="Disordered" evidence="1">
    <location>
        <begin position="90"/>
        <end position="118"/>
    </location>
</feature>
<dbReference type="PROSITE" id="PS51186">
    <property type="entry name" value="GNAT"/>
    <property type="match status" value="1"/>
</dbReference>
<keyword evidence="4" id="KW-1185">Reference proteome</keyword>
<dbReference type="OrthoDB" id="2832510at2759"/>
<evidence type="ECO:0000313" key="3">
    <source>
        <dbReference type="EMBL" id="KAF2499445.1"/>
    </source>
</evidence>
<sequence>MAPFTHRPTTLADVPEQLSMGERAFADDPMALVIFPPSRRDPAHPNAEREYREARYNKRLSNPAGYWWTCVDEGAGGRIVGSSGWTREVKEAADADADPEAAAKKAKEKEEEEANLPVSADKEALKRIMEMMETTKKKWTGEMEAVWYLGHLATDPDYQRQGIGKGLVQWGCDQADKEGVCAYLESTLAGRRLYESLGFERVDELKLSTVVEGDQHASYWVMLRKPQGKVEGNAQS</sequence>
<dbReference type="InterPro" id="IPR000182">
    <property type="entry name" value="GNAT_dom"/>
</dbReference>
<reference evidence="3" key="1">
    <citation type="journal article" date="2020" name="Stud. Mycol.">
        <title>101 Dothideomycetes genomes: a test case for predicting lifestyles and emergence of pathogens.</title>
        <authorList>
            <person name="Haridas S."/>
            <person name="Albert R."/>
            <person name="Binder M."/>
            <person name="Bloem J."/>
            <person name="Labutti K."/>
            <person name="Salamov A."/>
            <person name="Andreopoulos B."/>
            <person name="Baker S."/>
            <person name="Barry K."/>
            <person name="Bills G."/>
            <person name="Bluhm B."/>
            <person name="Cannon C."/>
            <person name="Castanera R."/>
            <person name="Culley D."/>
            <person name="Daum C."/>
            <person name="Ezra D."/>
            <person name="Gonzalez J."/>
            <person name="Henrissat B."/>
            <person name="Kuo A."/>
            <person name="Liang C."/>
            <person name="Lipzen A."/>
            <person name="Lutzoni F."/>
            <person name="Magnuson J."/>
            <person name="Mondo S."/>
            <person name="Nolan M."/>
            <person name="Ohm R."/>
            <person name="Pangilinan J."/>
            <person name="Park H.-J."/>
            <person name="Ramirez L."/>
            <person name="Alfaro M."/>
            <person name="Sun H."/>
            <person name="Tritt A."/>
            <person name="Yoshinaga Y."/>
            <person name="Zwiers L.-H."/>
            <person name="Turgeon B."/>
            <person name="Goodwin S."/>
            <person name="Spatafora J."/>
            <person name="Crous P."/>
            <person name="Grigoriev I."/>
        </authorList>
    </citation>
    <scope>NUCLEOTIDE SEQUENCE</scope>
    <source>
        <strain evidence="3">CBS 269.34</strain>
    </source>
</reference>
<dbReference type="AlphaFoldDB" id="A0A6A6R3Y3"/>
<evidence type="ECO:0000313" key="4">
    <source>
        <dbReference type="Proteomes" id="UP000799750"/>
    </source>
</evidence>
<dbReference type="SUPFAM" id="SSF55729">
    <property type="entry name" value="Acyl-CoA N-acyltransferases (Nat)"/>
    <property type="match status" value="1"/>
</dbReference>
<dbReference type="EMBL" id="MU004184">
    <property type="protein sequence ID" value="KAF2499445.1"/>
    <property type="molecule type" value="Genomic_DNA"/>
</dbReference>
<dbReference type="PANTHER" id="PTHR42791:SF2">
    <property type="entry name" value="N-ACETYLTRANSFERASE DOMAIN-CONTAINING PROTEIN"/>
    <property type="match status" value="1"/>
</dbReference>
<accession>A0A6A6R3Y3</accession>